<gene>
    <name evidence="1" type="ORF">DILT_LOCUS5916</name>
</gene>
<dbReference type="PANTHER" id="PTHR43404:SF1">
    <property type="entry name" value="MNN4P"/>
    <property type="match status" value="1"/>
</dbReference>
<name>A0A3P7KY51_DIBLA</name>
<reference evidence="1 2" key="1">
    <citation type="submission" date="2018-11" db="EMBL/GenBank/DDBJ databases">
        <authorList>
            <consortium name="Pathogen Informatics"/>
        </authorList>
    </citation>
    <scope>NUCLEOTIDE SEQUENCE [LARGE SCALE GENOMIC DNA]</scope>
</reference>
<dbReference type="Proteomes" id="UP000281553">
    <property type="component" value="Unassembled WGS sequence"/>
</dbReference>
<proteinExistence type="predicted"/>
<protein>
    <recommendedName>
        <fullName evidence="3">LicD family protein</fullName>
    </recommendedName>
</protein>
<evidence type="ECO:0000313" key="1">
    <source>
        <dbReference type="EMBL" id="VDN10085.1"/>
    </source>
</evidence>
<accession>A0A3P7KY51</accession>
<dbReference type="PANTHER" id="PTHR43404">
    <property type="entry name" value="LIPOPOLYSACCHARIDE CHOLINEPHOSPHOTRANSFERASE LICD"/>
    <property type="match status" value="1"/>
</dbReference>
<dbReference type="InterPro" id="IPR052942">
    <property type="entry name" value="LPS_cholinephosphotransferase"/>
</dbReference>
<evidence type="ECO:0000313" key="2">
    <source>
        <dbReference type="Proteomes" id="UP000281553"/>
    </source>
</evidence>
<evidence type="ECO:0008006" key="3">
    <source>
        <dbReference type="Google" id="ProtNLM"/>
    </source>
</evidence>
<dbReference type="OrthoDB" id="5964170at2759"/>
<sequence>MEDNDWPFFDLAQEQKNVSNSPQEVSLNMWGSCTPKTFMKTIRRTACLKPLHVALLREVLSTCENAGLPVFAYAGTALGLYREGGEMLSHDYDSDLAVLEYQDAKMGSLSKLANFCLSSNIQVSGIEGFDESPVSLRQNDDIPKISHGLLSCAESLPRIKPVQLRELVQDLSNIHVDLFTLSPHPSSPVQHLRVNWHLGNGYNSSAKLFARDAFFPLKSMVYEDLPILAPANLEAYLTVEYGYLGRDAMYDRETQRYVKISDDVFRQLPAQMQKLLSRPTIEQKY</sequence>
<dbReference type="AlphaFoldDB" id="A0A3P7KY51"/>
<dbReference type="EMBL" id="UYRU01048435">
    <property type="protein sequence ID" value="VDN10085.1"/>
    <property type="molecule type" value="Genomic_DNA"/>
</dbReference>
<keyword evidence="2" id="KW-1185">Reference proteome</keyword>
<organism evidence="1 2">
    <name type="scientific">Dibothriocephalus latus</name>
    <name type="common">Fish tapeworm</name>
    <name type="synonym">Diphyllobothrium latum</name>
    <dbReference type="NCBI Taxonomy" id="60516"/>
    <lineage>
        <taxon>Eukaryota</taxon>
        <taxon>Metazoa</taxon>
        <taxon>Spiralia</taxon>
        <taxon>Lophotrochozoa</taxon>
        <taxon>Platyhelminthes</taxon>
        <taxon>Cestoda</taxon>
        <taxon>Eucestoda</taxon>
        <taxon>Diphyllobothriidea</taxon>
        <taxon>Diphyllobothriidae</taxon>
        <taxon>Dibothriocephalus</taxon>
    </lineage>
</organism>